<dbReference type="Proteomes" id="UP000199109">
    <property type="component" value="Unassembled WGS sequence"/>
</dbReference>
<accession>A0A1G7B8R8</accession>
<dbReference type="Pfam" id="PF00196">
    <property type="entry name" value="GerE"/>
    <property type="match status" value="1"/>
</dbReference>
<dbReference type="PANTHER" id="PTHR44688:SF16">
    <property type="entry name" value="DNA-BINDING TRANSCRIPTIONAL ACTIVATOR DEVR_DOSR"/>
    <property type="match status" value="1"/>
</dbReference>
<dbReference type="EMBL" id="FNAO01000004">
    <property type="protein sequence ID" value="SDE23431.1"/>
    <property type="molecule type" value="Genomic_DNA"/>
</dbReference>
<keyword evidence="1" id="KW-0805">Transcription regulation</keyword>
<dbReference type="PROSITE" id="PS50043">
    <property type="entry name" value="HTH_LUXR_2"/>
    <property type="match status" value="1"/>
</dbReference>
<dbReference type="AlphaFoldDB" id="A0A1G7B8R8"/>
<evidence type="ECO:0000256" key="1">
    <source>
        <dbReference type="ARBA" id="ARBA00023015"/>
    </source>
</evidence>
<reference evidence="5 6" key="1">
    <citation type="submission" date="2016-10" db="EMBL/GenBank/DDBJ databases">
        <authorList>
            <person name="de Groot N.N."/>
        </authorList>
    </citation>
    <scope>NUCLEOTIDE SEQUENCE [LARGE SCALE GENOMIC DNA]</scope>
    <source>
        <strain evidence="5 6">DSM 23421</strain>
    </source>
</reference>
<feature type="domain" description="HTH luxR-type" evidence="4">
    <location>
        <begin position="211"/>
        <end position="276"/>
    </location>
</feature>
<proteinExistence type="predicted"/>
<evidence type="ECO:0000259" key="4">
    <source>
        <dbReference type="PROSITE" id="PS50043"/>
    </source>
</evidence>
<name>A0A1G7B8R8_9FLAO</name>
<dbReference type="PRINTS" id="PR00038">
    <property type="entry name" value="HTHLUXR"/>
</dbReference>
<dbReference type="InterPro" id="IPR000792">
    <property type="entry name" value="Tscrpt_reg_LuxR_C"/>
</dbReference>
<dbReference type="Gene3D" id="3.30.450.20">
    <property type="entry name" value="PAS domain"/>
    <property type="match status" value="1"/>
</dbReference>
<dbReference type="SMART" id="SM00421">
    <property type="entry name" value="HTH_LUXR"/>
    <property type="match status" value="1"/>
</dbReference>
<dbReference type="PANTHER" id="PTHR44688">
    <property type="entry name" value="DNA-BINDING TRANSCRIPTIONAL ACTIVATOR DEVR_DOSR"/>
    <property type="match status" value="1"/>
</dbReference>
<sequence length="278" mass="31872">MTIRKGFSPLLPMHTDIKVLAPMDYHTFRSGLATDKSGTDCIDPLPYFVPLIQSFEKLALGRYFWFILDFPKGKHCASGGDVDSLTPFTNERFSSLEQLQLHGVTHPEDLNKILAFSRFWIELYDGRRAMGDLKVTLFFRMLNALGDYYWIMVQYPEVIMNENYKIVYGLVLVTDISHIKSQGEPMMTILNQKEHICQQFYCLNANTLSQTEFTPPRLTRREKEILQLLTKGHGSKQIASLLHISTKTVDNHRQNMLHKTGSKSSSEMVSMGIRLGMV</sequence>
<dbReference type="OrthoDB" id="965844at2"/>
<dbReference type="GO" id="GO:0003677">
    <property type="term" value="F:DNA binding"/>
    <property type="evidence" value="ECO:0007669"/>
    <property type="project" value="UniProtKB-KW"/>
</dbReference>
<dbReference type="PROSITE" id="PS00622">
    <property type="entry name" value="HTH_LUXR_1"/>
    <property type="match status" value="1"/>
</dbReference>
<keyword evidence="2" id="KW-0238">DNA-binding</keyword>
<gene>
    <name evidence="5" type="ORF">SAMN05421636_10454</name>
</gene>
<protein>
    <submittedName>
        <fullName evidence="5">Regulatory protein, luxR family</fullName>
    </submittedName>
</protein>
<dbReference type="InterPro" id="IPR016032">
    <property type="entry name" value="Sig_transdc_resp-reg_C-effctor"/>
</dbReference>
<evidence type="ECO:0000313" key="6">
    <source>
        <dbReference type="Proteomes" id="UP000199109"/>
    </source>
</evidence>
<dbReference type="STRING" id="641691.SAMN05421636_10454"/>
<dbReference type="InterPro" id="IPR036388">
    <property type="entry name" value="WH-like_DNA-bd_sf"/>
</dbReference>
<dbReference type="CDD" id="cd06170">
    <property type="entry name" value="LuxR_C_like"/>
    <property type="match status" value="1"/>
</dbReference>
<dbReference type="Gene3D" id="1.10.10.10">
    <property type="entry name" value="Winged helix-like DNA-binding domain superfamily/Winged helix DNA-binding domain"/>
    <property type="match status" value="1"/>
</dbReference>
<evidence type="ECO:0000256" key="3">
    <source>
        <dbReference type="ARBA" id="ARBA00023163"/>
    </source>
</evidence>
<dbReference type="SUPFAM" id="SSF46894">
    <property type="entry name" value="C-terminal effector domain of the bipartite response regulators"/>
    <property type="match status" value="1"/>
</dbReference>
<evidence type="ECO:0000313" key="5">
    <source>
        <dbReference type="EMBL" id="SDE23431.1"/>
    </source>
</evidence>
<keyword evidence="3" id="KW-0804">Transcription</keyword>
<organism evidence="5 6">
    <name type="scientific">Pricia antarctica</name>
    <dbReference type="NCBI Taxonomy" id="641691"/>
    <lineage>
        <taxon>Bacteria</taxon>
        <taxon>Pseudomonadati</taxon>
        <taxon>Bacteroidota</taxon>
        <taxon>Flavobacteriia</taxon>
        <taxon>Flavobacteriales</taxon>
        <taxon>Flavobacteriaceae</taxon>
        <taxon>Pricia</taxon>
    </lineage>
</organism>
<evidence type="ECO:0000256" key="2">
    <source>
        <dbReference type="ARBA" id="ARBA00023125"/>
    </source>
</evidence>
<keyword evidence="6" id="KW-1185">Reference proteome</keyword>
<dbReference type="GO" id="GO:0006355">
    <property type="term" value="P:regulation of DNA-templated transcription"/>
    <property type="evidence" value="ECO:0007669"/>
    <property type="project" value="InterPro"/>
</dbReference>